<evidence type="ECO:0000256" key="1">
    <source>
        <dbReference type="ARBA" id="ARBA00022741"/>
    </source>
</evidence>
<dbReference type="AlphaFoldDB" id="A0A813F657"/>
<keyword evidence="1" id="KW-0547">Nucleotide-binding</keyword>
<keyword evidence="4" id="KW-1185">Reference proteome</keyword>
<dbReference type="OrthoDB" id="444736at2759"/>
<dbReference type="Proteomes" id="UP000654075">
    <property type="component" value="Unassembled WGS sequence"/>
</dbReference>
<dbReference type="InterPro" id="IPR027417">
    <property type="entry name" value="P-loop_NTPase"/>
</dbReference>
<dbReference type="SUPFAM" id="SSF52540">
    <property type="entry name" value="P-loop containing nucleoside triphosphate hydrolases"/>
    <property type="match status" value="2"/>
</dbReference>
<dbReference type="GO" id="GO:0005525">
    <property type="term" value="F:GTP binding"/>
    <property type="evidence" value="ECO:0007669"/>
    <property type="project" value="InterPro"/>
</dbReference>
<sequence length="357" mass="40110">MDETQRLRFFRITVLGKSNCGKTCLVNSWVSRSFPERYIRTEKAGVYLKQVEMADESEGVDDVMRPVLVEVEDTPGSDRGAEEDESDKRDGPPKVLKGARVQLTRDKPQLWKLFDKFNESKPVDGKIHFKPGMDAMLGQEYIVRAVGRGGIIHLPSPDGSEGGIWSFPPGSCIIKVSLQLPIDKFLGLDEKQLPEFTSSKQKKQYLSALQRPLSAYERPPPTPSVDKTLTKSRMGYFICFDLSDEDGASLKEAMSVVQLLKKTLAFGRVHPHIWLVGCKSDKTLNNKVVDKNHRSAAVFAEQEEVVFRTTSAREHKNVNNVFAEMIQAINARENLWTLQGNIDEDEEEKTGGACFSQ</sequence>
<name>A0A813F657_POLGL</name>
<dbReference type="Gene3D" id="3.40.50.300">
    <property type="entry name" value="P-loop containing nucleotide triphosphate hydrolases"/>
    <property type="match status" value="2"/>
</dbReference>
<dbReference type="Pfam" id="PF00071">
    <property type="entry name" value="Ras"/>
    <property type="match status" value="2"/>
</dbReference>
<reference evidence="3" key="1">
    <citation type="submission" date="2021-02" db="EMBL/GenBank/DDBJ databases">
        <authorList>
            <person name="Dougan E. K."/>
            <person name="Rhodes N."/>
            <person name="Thang M."/>
            <person name="Chan C."/>
        </authorList>
    </citation>
    <scope>NUCLEOTIDE SEQUENCE</scope>
</reference>
<evidence type="ECO:0000313" key="3">
    <source>
        <dbReference type="EMBL" id="CAE8605648.1"/>
    </source>
</evidence>
<evidence type="ECO:0000256" key="2">
    <source>
        <dbReference type="SAM" id="MobiDB-lite"/>
    </source>
</evidence>
<accession>A0A813F657</accession>
<comment type="caution">
    <text evidence="3">The sequence shown here is derived from an EMBL/GenBank/DDBJ whole genome shotgun (WGS) entry which is preliminary data.</text>
</comment>
<evidence type="ECO:0000313" key="4">
    <source>
        <dbReference type="Proteomes" id="UP000654075"/>
    </source>
</evidence>
<proteinExistence type="predicted"/>
<gene>
    <name evidence="3" type="ORF">PGLA1383_LOCUS23754</name>
</gene>
<protein>
    <submittedName>
        <fullName evidence="3">Uncharacterized protein</fullName>
    </submittedName>
</protein>
<dbReference type="EMBL" id="CAJNNV010018122">
    <property type="protein sequence ID" value="CAE8605648.1"/>
    <property type="molecule type" value="Genomic_DNA"/>
</dbReference>
<organism evidence="3 4">
    <name type="scientific">Polarella glacialis</name>
    <name type="common">Dinoflagellate</name>
    <dbReference type="NCBI Taxonomy" id="89957"/>
    <lineage>
        <taxon>Eukaryota</taxon>
        <taxon>Sar</taxon>
        <taxon>Alveolata</taxon>
        <taxon>Dinophyceae</taxon>
        <taxon>Suessiales</taxon>
        <taxon>Suessiaceae</taxon>
        <taxon>Polarella</taxon>
    </lineage>
</organism>
<dbReference type="InterPro" id="IPR001806">
    <property type="entry name" value="Small_GTPase"/>
</dbReference>
<dbReference type="GO" id="GO:0003924">
    <property type="term" value="F:GTPase activity"/>
    <property type="evidence" value="ECO:0007669"/>
    <property type="project" value="InterPro"/>
</dbReference>
<feature type="compositionally biased region" description="Acidic residues" evidence="2">
    <location>
        <begin position="70"/>
        <end position="85"/>
    </location>
</feature>
<dbReference type="PANTHER" id="PTHR47978">
    <property type="match status" value="1"/>
</dbReference>
<feature type="region of interest" description="Disordered" evidence="2">
    <location>
        <begin position="70"/>
        <end position="95"/>
    </location>
</feature>